<evidence type="ECO:0000313" key="2">
    <source>
        <dbReference type="Proteomes" id="UP000798662"/>
    </source>
</evidence>
<keyword evidence="2" id="KW-1185">Reference proteome</keyword>
<gene>
    <name evidence="1" type="ORF">I4F81_007490</name>
</gene>
<proteinExistence type="predicted"/>
<protein>
    <submittedName>
        <fullName evidence="1">Uncharacterized protein</fullName>
    </submittedName>
</protein>
<sequence length="125" mass="12740">MEGAGRSKAPAEREMAATGGGGRGREAHWGGGEGNEAAPAEAGTCQRRHNLGAVMAKKSGRAARPTVDGACHHRGVTTHGAATAGRSIVGWCTRYRHHAGVETVHYPPVGEGSSVSSAAVSGRME</sequence>
<accession>A0ACC3C4S6</accession>
<dbReference type="Proteomes" id="UP000798662">
    <property type="component" value="Chromosome 2"/>
</dbReference>
<comment type="caution">
    <text evidence="1">The sequence shown here is derived from an EMBL/GenBank/DDBJ whole genome shotgun (WGS) entry which is preliminary data.</text>
</comment>
<reference evidence="1" key="1">
    <citation type="submission" date="2019-11" db="EMBL/GenBank/DDBJ databases">
        <title>Nori genome reveals adaptations in red seaweeds to the harsh intertidal environment.</title>
        <authorList>
            <person name="Wang D."/>
            <person name="Mao Y."/>
        </authorList>
    </citation>
    <scope>NUCLEOTIDE SEQUENCE</scope>
    <source>
        <tissue evidence="1">Gametophyte</tissue>
    </source>
</reference>
<name>A0ACC3C4S6_PYRYE</name>
<evidence type="ECO:0000313" key="1">
    <source>
        <dbReference type="EMBL" id="KAK1864954.1"/>
    </source>
</evidence>
<organism evidence="1 2">
    <name type="scientific">Pyropia yezoensis</name>
    <name type="common">Susabi-nori</name>
    <name type="synonym">Porphyra yezoensis</name>
    <dbReference type="NCBI Taxonomy" id="2788"/>
    <lineage>
        <taxon>Eukaryota</taxon>
        <taxon>Rhodophyta</taxon>
        <taxon>Bangiophyceae</taxon>
        <taxon>Bangiales</taxon>
        <taxon>Bangiaceae</taxon>
        <taxon>Pyropia</taxon>
    </lineage>
</organism>
<dbReference type="EMBL" id="CM020619">
    <property type="protein sequence ID" value="KAK1864954.1"/>
    <property type="molecule type" value="Genomic_DNA"/>
</dbReference>